<dbReference type="InterPro" id="IPR025751">
    <property type="entry name" value="RsbRD_N_dom"/>
</dbReference>
<gene>
    <name evidence="5" type="ORF">PDMSB3_0996</name>
</gene>
<dbReference type="InterPro" id="IPR025736">
    <property type="entry name" value="PucR_C-HTH_dom"/>
</dbReference>
<dbReference type="Pfam" id="PF17853">
    <property type="entry name" value="GGDEF_2"/>
    <property type="match status" value="1"/>
</dbReference>
<name>A0A5Q4Z347_9BURK</name>
<keyword evidence="6" id="KW-1185">Reference proteome</keyword>
<proteinExistence type="inferred from homology"/>
<dbReference type="InterPro" id="IPR041522">
    <property type="entry name" value="CdaR_GGDEF"/>
</dbReference>
<dbReference type="AlphaFoldDB" id="A0A5Q4Z347"/>
<accession>A0A5Q4Z347</accession>
<dbReference type="Pfam" id="PF14361">
    <property type="entry name" value="RsbRD_N"/>
    <property type="match status" value="1"/>
</dbReference>
<reference evidence="5 6" key="1">
    <citation type="submission" date="2019-08" db="EMBL/GenBank/DDBJ databases">
        <authorList>
            <person name="Herpell B J."/>
        </authorList>
    </citation>
    <scope>NUCLEOTIDE SEQUENCE [LARGE SCALE GENOMIC DNA]</scope>
    <source>
        <strain evidence="6">Msb3</strain>
    </source>
</reference>
<sequence length="413" mass="46592">MTIRIPEISPSLRTWTEKAALDHASVIDRVYAALMNIKPYADLASSARLDIRNSIALSSKLWFDTLLSGSAPSGEELETFREYGRRRVQQGVPLEALLRAFRLGSRELWCFYIELDEKDDSLRDELLFQISPYLMEFFDIMAQIISQTYLEEQYKQARWRESLRYQLHSIIFNFPEDTEGFAKTAAALRLDGTIPRIALAIDVDRIDSNSPSFKSELDRIVAATARRLKLPVDELVAIWFRGQLLVWIPSRLGDLMSINDRQVGKQIASIAETLPEIRAIGVGLMGEGAAGWATSADEASRALGFGRARSGEERVRLYSEIVVEESVRGAKNALRYLVSLVEQLASEPDLLETLGTYFDQLQRRKVTASVLGIHPNTLNYRLERIENILGARLDDAGWVSKLDIAIKLRGSPK</sequence>
<organism evidence="5 6">
    <name type="scientific">Paraburkholderia dioscoreae</name>
    <dbReference type="NCBI Taxonomy" id="2604047"/>
    <lineage>
        <taxon>Bacteria</taxon>
        <taxon>Pseudomonadati</taxon>
        <taxon>Pseudomonadota</taxon>
        <taxon>Betaproteobacteria</taxon>
        <taxon>Burkholderiales</taxon>
        <taxon>Burkholderiaceae</taxon>
        <taxon>Paraburkholderia</taxon>
    </lineage>
</organism>
<comment type="similarity">
    <text evidence="1">Belongs to the CdaR family.</text>
</comment>
<evidence type="ECO:0000313" key="6">
    <source>
        <dbReference type="Proteomes" id="UP000325811"/>
    </source>
</evidence>
<evidence type="ECO:0000259" key="4">
    <source>
        <dbReference type="Pfam" id="PF17853"/>
    </source>
</evidence>
<feature type="domain" description="RsbT co-antagonist protein RsbRD N-terminal" evidence="3">
    <location>
        <begin position="26"/>
        <end position="164"/>
    </location>
</feature>
<dbReference type="PANTHER" id="PTHR33744:SF7">
    <property type="entry name" value="PUCR FAMILY TRANSCRIPTIONAL REGULATOR"/>
    <property type="match status" value="1"/>
</dbReference>
<feature type="domain" description="PucR C-terminal helix-turn-helix" evidence="2">
    <location>
        <begin position="350"/>
        <end position="407"/>
    </location>
</feature>
<dbReference type="InterPro" id="IPR042070">
    <property type="entry name" value="PucR_C-HTH_sf"/>
</dbReference>
<dbReference type="PANTHER" id="PTHR33744">
    <property type="entry name" value="CARBOHYDRATE DIACID REGULATOR"/>
    <property type="match status" value="1"/>
</dbReference>
<dbReference type="Pfam" id="PF13556">
    <property type="entry name" value="HTH_30"/>
    <property type="match status" value="1"/>
</dbReference>
<evidence type="ECO:0000313" key="5">
    <source>
        <dbReference type="EMBL" id="VVD32294.1"/>
    </source>
</evidence>
<evidence type="ECO:0000259" key="3">
    <source>
        <dbReference type="Pfam" id="PF14361"/>
    </source>
</evidence>
<dbReference type="Gene3D" id="1.10.10.2840">
    <property type="entry name" value="PucR C-terminal helix-turn-helix domain"/>
    <property type="match status" value="1"/>
</dbReference>
<dbReference type="Proteomes" id="UP000325811">
    <property type="component" value="Chromosome II"/>
</dbReference>
<evidence type="ECO:0000256" key="1">
    <source>
        <dbReference type="ARBA" id="ARBA00006754"/>
    </source>
</evidence>
<evidence type="ECO:0000259" key="2">
    <source>
        <dbReference type="Pfam" id="PF13556"/>
    </source>
</evidence>
<dbReference type="InterPro" id="IPR051448">
    <property type="entry name" value="CdaR-like_regulators"/>
</dbReference>
<dbReference type="KEGG" id="pdio:PDMSB3_0996.1"/>
<dbReference type="EMBL" id="LR699554">
    <property type="protein sequence ID" value="VVD32294.1"/>
    <property type="molecule type" value="Genomic_DNA"/>
</dbReference>
<protein>
    <submittedName>
        <fullName evidence="5">Sugar diacid utilization regulator</fullName>
    </submittedName>
</protein>
<feature type="domain" description="CdaR GGDEF-like" evidence="4">
    <location>
        <begin position="178"/>
        <end position="303"/>
    </location>
</feature>